<dbReference type="AlphaFoldDB" id="A0A016RVP7"/>
<comment type="caution">
    <text evidence="1">The sequence shown here is derived from an EMBL/GenBank/DDBJ whole genome shotgun (WGS) entry which is preliminary data.</text>
</comment>
<protein>
    <submittedName>
        <fullName evidence="1">Uncharacterized protein</fullName>
    </submittedName>
</protein>
<name>A0A016RVP7_9BILA</name>
<accession>A0A016RVP7</accession>
<proteinExistence type="predicted"/>
<reference evidence="2" key="1">
    <citation type="journal article" date="2015" name="Nat. Genet.">
        <title>The genome and transcriptome of the zoonotic hookworm Ancylostoma ceylanicum identify infection-specific gene families.</title>
        <authorList>
            <person name="Schwarz E.M."/>
            <person name="Hu Y."/>
            <person name="Antoshechkin I."/>
            <person name="Miller M.M."/>
            <person name="Sternberg P.W."/>
            <person name="Aroian R.V."/>
        </authorList>
    </citation>
    <scope>NUCLEOTIDE SEQUENCE</scope>
    <source>
        <strain evidence="2">HY135</strain>
    </source>
</reference>
<dbReference type="Proteomes" id="UP000024635">
    <property type="component" value="Unassembled WGS sequence"/>
</dbReference>
<dbReference type="EMBL" id="JARK01001696">
    <property type="protein sequence ID" value="EYB82408.1"/>
    <property type="molecule type" value="Genomic_DNA"/>
</dbReference>
<evidence type="ECO:0000313" key="1">
    <source>
        <dbReference type="EMBL" id="EYB82408.1"/>
    </source>
</evidence>
<evidence type="ECO:0000313" key="2">
    <source>
        <dbReference type="Proteomes" id="UP000024635"/>
    </source>
</evidence>
<organism evidence="1 2">
    <name type="scientific">Ancylostoma ceylanicum</name>
    <dbReference type="NCBI Taxonomy" id="53326"/>
    <lineage>
        <taxon>Eukaryota</taxon>
        <taxon>Metazoa</taxon>
        <taxon>Ecdysozoa</taxon>
        <taxon>Nematoda</taxon>
        <taxon>Chromadorea</taxon>
        <taxon>Rhabditida</taxon>
        <taxon>Rhabditina</taxon>
        <taxon>Rhabditomorpha</taxon>
        <taxon>Strongyloidea</taxon>
        <taxon>Ancylostomatidae</taxon>
        <taxon>Ancylostomatinae</taxon>
        <taxon>Ancylostoma</taxon>
    </lineage>
</organism>
<sequence>MSKLNFLKHFPCFFWDSCWTIQPLLLIQSSIPGITHSCYLVQKVKDAPIEKRSGRKKAHFLYGETI</sequence>
<gene>
    <name evidence="1" type="primary">Acey_s0360.g3439</name>
    <name evidence="1" type="ORF">Y032_0360g3439</name>
</gene>
<keyword evidence="2" id="KW-1185">Reference proteome</keyword>